<dbReference type="EMBL" id="LAZR01030728">
    <property type="protein sequence ID" value="KKL55755.1"/>
    <property type="molecule type" value="Genomic_DNA"/>
</dbReference>
<reference evidence="1" key="1">
    <citation type="journal article" date="2015" name="Nature">
        <title>Complex archaea that bridge the gap between prokaryotes and eukaryotes.</title>
        <authorList>
            <person name="Spang A."/>
            <person name="Saw J.H."/>
            <person name="Jorgensen S.L."/>
            <person name="Zaremba-Niedzwiedzka K."/>
            <person name="Martijn J."/>
            <person name="Lind A.E."/>
            <person name="van Eijk R."/>
            <person name="Schleper C."/>
            <person name="Guy L."/>
            <person name="Ettema T.J."/>
        </authorList>
    </citation>
    <scope>NUCLEOTIDE SEQUENCE</scope>
</reference>
<dbReference type="AlphaFoldDB" id="A0A0F9FES3"/>
<comment type="caution">
    <text evidence="1">The sequence shown here is derived from an EMBL/GenBank/DDBJ whole genome shotgun (WGS) entry which is preliminary data.</text>
</comment>
<proteinExistence type="predicted"/>
<sequence>MCEGNNNPALYPDGTPCPTVMLEADLVRFLRLRELGIERPENTLRYYRDKGLLSATKLGGRNCYTLESAMDFLRSMTGKKKRA</sequence>
<evidence type="ECO:0000313" key="1">
    <source>
        <dbReference type="EMBL" id="KKL55755.1"/>
    </source>
</evidence>
<protein>
    <recommendedName>
        <fullName evidence="2">HTH merR-type domain-containing protein</fullName>
    </recommendedName>
</protein>
<gene>
    <name evidence="1" type="ORF">LCGC14_2252240</name>
</gene>
<evidence type="ECO:0008006" key="2">
    <source>
        <dbReference type="Google" id="ProtNLM"/>
    </source>
</evidence>
<accession>A0A0F9FES3</accession>
<organism evidence="1">
    <name type="scientific">marine sediment metagenome</name>
    <dbReference type="NCBI Taxonomy" id="412755"/>
    <lineage>
        <taxon>unclassified sequences</taxon>
        <taxon>metagenomes</taxon>
        <taxon>ecological metagenomes</taxon>
    </lineage>
</organism>
<name>A0A0F9FES3_9ZZZZ</name>